<dbReference type="Proteomes" id="UP000829398">
    <property type="component" value="Chromosome 9"/>
</dbReference>
<evidence type="ECO:0000313" key="1">
    <source>
        <dbReference type="EMBL" id="KAH9682184.1"/>
    </source>
</evidence>
<protein>
    <submittedName>
        <fullName evidence="1">Agenet domain-containing protein</fullName>
    </submittedName>
</protein>
<keyword evidence="2" id="KW-1185">Reference proteome</keyword>
<name>A0ACB8I588_CITSI</name>
<comment type="caution">
    <text evidence="1">The sequence shown here is derived from an EMBL/GenBank/DDBJ whole genome shotgun (WGS) entry which is preliminary data.</text>
</comment>
<dbReference type="EMBL" id="CM039178">
    <property type="protein sequence ID" value="KAH9682184.1"/>
    <property type="molecule type" value="Genomic_DNA"/>
</dbReference>
<organism evidence="1 2">
    <name type="scientific">Citrus sinensis</name>
    <name type="common">Sweet orange</name>
    <name type="synonym">Citrus aurantium var. sinensis</name>
    <dbReference type="NCBI Taxonomy" id="2711"/>
    <lineage>
        <taxon>Eukaryota</taxon>
        <taxon>Viridiplantae</taxon>
        <taxon>Streptophyta</taxon>
        <taxon>Embryophyta</taxon>
        <taxon>Tracheophyta</taxon>
        <taxon>Spermatophyta</taxon>
        <taxon>Magnoliopsida</taxon>
        <taxon>eudicotyledons</taxon>
        <taxon>Gunneridae</taxon>
        <taxon>Pentapetalae</taxon>
        <taxon>rosids</taxon>
        <taxon>malvids</taxon>
        <taxon>Sapindales</taxon>
        <taxon>Rutaceae</taxon>
        <taxon>Aurantioideae</taxon>
        <taxon>Citrus</taxon>
    </lineage>
</organism>
<proteinExistence type="predicted"/>
<accession>A0ACB8I588</accession>
<evidence type="ECO:0000313" key="2">
    <source>
        <dbReference type="Proteomes" id="UP000829398"/>
    </source>
</evidence>
<reference evidence="2" key="1">
    <citation type="journal article" date="2023" name="Hortic. Res.">
        <title>A chromosome-level phased genome enabling allele-level studies in sweet orange: a case study on citrus Huanglongbing tolerance.</title>
        <authorList>
            <person name="Wu B."/>
            <person name="Yu Q."/>
            <person name="Deng Z."/>
            <person name="Duan Y."/>
            <person name="Luo F."/>
            <person name="Gmitter F. Jr."/>
        </authorList>
    </citation>
    <scope>NUCLEOTIDE SEQUENCE [LARGE SCALE GENOMIC DNA]</scope>
    <source>
        <strain evidence="2">cv. Valencia</strain>
    </source>
</reference>
<sequence length="439" mass="49517">MGKSRLPFKVGQLTESRSFVPGFRSSWFRCKINFADEMEDFSGILTNSLIRNISVRHKEVMHALEYLDFPDEKIRWTKLYQKPVGGSRSKEMKRQIMVRPSFPPIFCESQMPDVNNITEVVVIVNDVWKVGDLVDWWTDNCYWTGRLTEILGDGKARIELLPPPVGEGLSYEVFLKDLRPTLEWSLDNGWTIMILFLCGLDTLYSNVDTMYLTLYSNVDTMYLFSLLVGNGYLLKEKESSYCARIIKPLNPVNQEGSQNLMVPPVEMTENAQPTAGPSPECNASFSSRMSTSSLPSLDKSERHAKRPLSPAASKEMHALETKMGFDAVDSGIGKSSYSDSVSSSQIRDAATEMPDTDAGNKSCENSGSSKKMRYDRSIPLNSSFSDTIEAAILDYEELVNRVKWIKAILQSGTIPSNTVRPTWKFLEHRSSKKKVSLLK</sequence>
<gene>
    <name evidence="1" type="ORF">KPL71_027251</name>
</gene>